<accession>X1UFE5</accession>
<organism evidence="1">
    <name type="scientific">marine sediment metagenome</name>
    <dbReference type="NCBI Taxonomy" id="412755"/>
    <lineage>
        <taxon>unclassified sequences</taxon>
        <taxon>metagenomes</taxon>
        <taxon>ecological metagenomes</taxon>
    </lineage>
</organism>
<evidence type="ECO:0000313" key="1">
    <source>
        <dbReference type="EMBL" id="GAI98580.1"/>
    </source>
</evidence>
<sequence>YADSILSTVNTSDIVSPVAANTQISIFANVIEDYGLDFNGVYLWYDNGSGWTSVPMSLVSGNYTNATFLAYIPEVNAETTVSYFVEVMDNATNTNVSITKNYLTNFPPFIKDVTHLPAYPNGTVTVTVNANMTDSDGITSATLYYSTDGISYIPTSMSIVSGDIYNGMIPAAGAEAVVYYYVKATDANGFESSSSIYIYSIDNQHPTISIPTIDPQYPNAIESVNVSFLIINDGAIGSATLYYTYDGVVWFTSPVYFTGGLNNILFDETFP</sequence>
<feature type="non-terminal residue" evidence="1">
    <location>
        <position position="271"/>
    </location>
</feature>
<gene>
    <name evidence="1" type="ORF">S12H4_35412</name>
</gene>
<protein>
    <submittedName>
        <fullName evidence="1">Uncharacterized protein</fullName>
    </submittedName>
</protein>
<dbReference type="EMBL" id="BARW01021030">
    <property type="protein sequence ID" value="GAI98580.1"/>
    <property type="molecule type" value="Genomic_DNA"/>
</dbReference>
<comment type="caution">
    <text evidence="1">The sequence shown here is derived from an EMBL/GenBank/DDBJ whole genome shotgun (WGS) entry which is preliminary data.</text>
</comment>
<feature type="non-terminal residue" evidence="1">
    <location>
        <position position="1"/>
    </location>
</feature>
<reference evidence="1" key="1">
    <citation type="journal article" date="2014" name="Front. Microbiol.">
        <title>High frequency of phylogenetically diverse reductive dehalogenase-homologous genes in deep subseafloor sedimentary metagenomes.</title>
        <authorList>
            <person name="Kawai M."/>
            <person name="Futagami T."/>
            <person name="Toyoda A."/>
            <person name="Takaki Y."/>
            <person name="Nishi S."/>
            <person name="Hori S."/>
            <person name="Arai W."/>
            <person name="Tsubouchi T."/>
            <person name="Morono Y."/>
            <person name="Uchiyama I."/>
            <person name="Ito T."/>
            <person name="Fujiyama A."/>
            <person name="Inagaki F."/>
            <person name="Takami H."/>
        </authorList>
    </citation>
    <scope>NUCLEOTIDE SEQUENCE</scope>
    <source>
        <strain evidence="1">Expedition CK06-06</strain>
    </source>
</reference>
<proteinExistence type="predicted"/>
<dbReference type="AlphaFoldDB" id="X1UFE5"/>
<name>X1UFE5_9ZZZZ</name>